<keyword evidence="3" id="KW-1185">Reference proteome</keyword>
<dbReference type="EMBL" id="JBHSNQ010000055">
    <property type="protein sequence ID" value="MFC5541485.1"/>
    <property type="molecule type" value="Genomic_DNA"/>
</dbReference>
<evidence type="ECO:0000313" key="3">
    <source>
        <dbReference type="Proteomes" id="UP001595978"/>
    </source>
</evidence>
<sequence length="59" mass="6647">MAMKEMLALTGTGYPPKGKEYPPTMEENPPKSGTNPPRGRSWFSVEQDIRQKGRGIRQL</sequence>
<evidence type="ECO:0000313" key="2">
    <source>
        <dbReference type="EMBL" id="MFC5541485.1"/>
    </source>
</evidence>
<dbReference type="Proteomes" id="UP001595978">
    <property type="component" value="Unassembled WGS sequence"/>
</dbReference>
<gene>
    <name evidence="2" type="ORF">ACFPOH_06795</name>
</gene>
<comment type="caution">
    <text evidence="2">The sequence shown here is derived from an EMBL/GenBank/DDBJ whole genome shotgun (WGS) entry which is preliminary data.</text>
</comment>
<accession>A0ABW0RDT5</accession>
<dbReference type="RefSeq" id="WP_390309168.1">
    <property type="nucleotide sequence ID" value="NZ_JBHSNQ010000055.1"/>
</dbReference>
<protein>
    <submittedName>
        <fullName evidence="2">Uncharacterized protein</fullName>
    </submittedName>
</protein>
<feature type="region of interest" description="Disordered" evidence="1">
    <location>
        <begin position="1"/>
        <end position="44"/>
    </location>
</feature>
<organism evidence="2 3">
    <name type="scientific">Ureibacillus suwonensis</name>
    <dbReference type="NCBI Taxonomy" id="313007"/>
    <lineage>
        <taxon>Bacteria</taxon>
        <taxon>Bacillati</taxon>
        <taxon>Bacillota</taxon>
        <taxon>Bacilli</taxon>
        <taxon>Bacillales</taxon>
        <taxon>Caryophanaceae</taxon>
        <taxon>Ureibacillus</taxon>
    </lineage>
</organism>
<proteinExistence type="predicted"/>
<evidence type="ECO:0000256" key="1">
    <source>
        <dbReference type="SAM" id="MobiDB-lite"/>
    </source>
</evidence>
<name>A0ABW0RDT5_9BACL</name>
<reference evidence="3" key="1">
    <citation type="journal article" date="2019" name="Int. J. Syst. Evol. Microbiol.">
        <title>The Global Catalogue of Microorganisms (GCM) 10K type strain sequencing project: providing services to taxonomists for standard genome sequencing and annotation.</title>
        <authorList>
            <consortium name="The Broad Institute Genomics Platform"/>
            <consortium name="The Broad Institute Genome Sequencing Center for Infectious Disease"/>
            <person name="Wu L."/>
            <person name="Ma J."/>
        </authorList>
    </citation>
    <scope>NUCLEOTIDE SEQUENCE [LARGE SCALE GENOMIC DNA]</scope>
    <source>
        <strain evidence="3">CCUG 56331</strain>
    </source>
</reference>